<reference evidence="2 3" key="1">
    <citation type="submission" date="2016-07" db="EMBL/GenBank/DDBJ databases">
        <title>Complete genome sequence of the Lentzea guizhouensis DHS C013.</title>
        <authorList>
            <person name="Cao C."/>
        </authorList>
    </citation>
    <scope>NUCLEOTIDE SEQUENCE [LARGE SCALE GENOMIC DNA]</scope>
    <source>
        <strain evidence="2 3">DHS C013</strain>
    </source>
</reference>
<evidence type="ECO:0000313" key="3">
    <source>
        <dbReference type="Proteomes" id="UP000093053"/>
    </source>
</evidence>
<feature type="transmembrane region" description="Helical" evidence="1">
    <location>
        <begin position="172"/>
        <end position="192"/>
    </location>
</feature>
<dbReference type="KEGG" id="led:BBK82_46075"/>
<evidence type="ECO:0000313" key="2">
    <source>
        <dbReference type="EMBL" id="ANZ42214.1"/>
    </source>
</evidence>
<keyword evidence="1" id="KW-0812">Transmembrane</keyword>
<organism evidence="2 3">
    <name type="scientific">Lentzea guizhouensis</name>
    <dbReference type="NCBI Taxonomy" id="1586287"/>
    <lineage>
        <taxon>Bacteria</taxon>
        <taxon>Bacillati</taxon>
        <taxon>Actinomycetota</taxon>
        <taxon>Actinomycetes</taxon>
        <taxon>Pseudonocardiales</taxon>
        <taxon>Pseudonocardiaceae</taxon>
        <taxon>Lentzea</taxon>
    </lineage>
</organism>
<accession>A0A1B2HWW5</accession>
<dbReference type="RefSeq" id="WP_065920545.1">
    <property type="nucleotide sequence ID" value="NZ_CP016793.1"/>
</dbReference>
<dbReference type="Proteomes" id="UP000093053">
    <property type="component" value="Chromosome"/>
</dbReference>
<dbReference type="Pfam" id="PF19873">
    <property type="entry name" value="DUF6346"/>
    <property type="match status" value="1"/>
</dbReference>
<keyword evidence="1" id="KW-1133">Transmembrane helix</keyword>
<feature type="transmembrane region" description="Helical" evidence="1">
    <location>
        <begin position="204"/>
        <end position="222"/>
    </location>
</feature>
<dbReference type="EMBL" id="CP016793">
    <property type="protein sequence ID" value="ANZ42214.1"/>
    <property type="molecule type" value="Genomic_DNA"/>
</dbReference>
<gene>
    <name evidence="2" type="ORF">BBK82_46075</name>
</gene>
<keyword evidence="1" id="KW-0472">Membrane</keyword>
<name>A0A1B2HWW5_9PSEU</name>
<sequence>MSFFRLIGFLFVLFVMPPLGYLTAATVFTHFGDQIEVRDTRGAHLVAVAKSCTAQEPITLTGGFKTWYTCEAEVSANGGPSRTQEARGFLNPDLIGVPVEVGTTNKGSRLVAKHPLHPTAAPLLLAATVIGWILAMGAMLWVLSRKHMRKPRVDSPPEEQPDEAYIRGRKKWLRGSWIFGALVLCVLGTIVYSGDAFAGDTTRTTLAVASWSLPVLLFLNALRKLFFWPAVTISPTGVDWTTDKPTWAEIERVDLSARHVLTVQRVGGMPQKVGRFGPEQADEIHRAMRKYGKSTVYQREAAVASSA</sequence>
<dbReference type="OrthoDB" id="3695818at2"/>
<dbReference type="AlphaFoldDB" id="A0A1B2HWW5"/>
<feature type="transmembrane region" description="Helical" evidence="1">
    <location>
        <begin position="123"/>
        <end position="143"/>
    </location>
</feature>
<proteinExistence type="predicted"/>
<dbReference type="InterPro" id="IPR045927">
    <property type="entry name" value="DUF6346"/>
</dbReference>
<keyword evidence="3" id="KW-1185">Reference proteome</keyword>
<dbReference type="STRING" id="1586287.BBK82_46075"/>
<protein>
    <submittedName>
        <fullName evidence="2">Uncharacterized protein</fullName>
    </submittedName>
</protein>
<evidence type="ECO:0000256" key="1">
    <source>
        <dbReference type="SAM" id="Phobius"/>
    </source>
</evidence>